<keyword evidence="6" id="KW-0963">Cytoplasm</keyword>
<evidence type="ECO:0000259" key="24">
    <source>
        <dbReference type="PROSITE" id="PS50821"/>
    </source>
</evidence>
<dbReference type="GO" id="GO:0046872">
    <property type="term" value="F:metal ion binding"/>
    <property type="evidence" value="ECO:0007669"/>
    <property type="project" value="UniProtKB-KW"/>
</dbReference>
<keyword evidence="13" id="KW-0378">Hydrolase</keyword>
<keyword evidence="15" id="KW-0067">ATP-binding</keyword>
<dbReference type="PROSITE" id="PS50142">
    <property type="entry name" value="RNASE_3_2"/>
    <property type="match status" value="2"/>
</dbReference>
<dbReference type="Gene3D" id="3.30.160.20">
    <property type="match status" value="1"/>
</dbReference>
<evidence type="ECO:0000256" key="21">
    <source>
        <dbReference type="PROSITE-ProRule" id="PRU00657"/>
    </source>
</evidence>
<dbReference type="PROSITE" id="PS51327">
    <property type="entry name" value="DICER_DSRBF"/>
    <property type="match status" value="1"/>
</dbReference>
<evidence type="ECO:0000256" key="12">
    <source>
        <dbReference type="ARBA" id="ARBA00022759"/>
    </source>
</evidence>
<evidence type="ECO:0000256" key="22">
    <source>
        <dbReference type="SAM" id="MobiDB-lite"/>
    </source>
</evidence>
<dbReference type="InterPro" id="IPR014001">
    <property type="entry name" value="Helicase_ATP-bd"/>
</dbReference>
<evidence type="ECO:0000256" key="5">
    <source>
        <dbReference type="ARBA" id="ARBA00012177"/>
    </source>
</evidence>
<dbReference type="EMBL" id="GL434948">
    <property type="protein sequence ID" value="EFN74275.1"/>
    <property type="molecule type" value="Genomic_DNA"/>
</dbReference>
<dbReference type="PROSITE" id="PS50821">
    <property type="entry name" value="PAZ"/>
    <property type="match status" value="1"/>
</dbReference>
<evidence type="ECO:0000259" key="23">
    <source>
        <dbReference type="PROSITE" id="PS50142"/>
    </source>
</evidence>
<dbReference type="GO" id="GO:0031054">
    <property type="term" value="P:pre-miRNA processing"/>
    <property type="evidence" value="ECO:0007669"/>
    <property type="project" value="InterPro"/>
</dbReference>
<keyword evidence="29" id="KW-1185">Reference proteome</keyword>
<dbReference type="InterPro" id="IPR048512">
    <property type="entry name" value="Dicer_platform"/>
</dbReference>
<name>E1ZX05_CAMFO</name>
<dbReference type="OrthoDB" id="2392202at2759"/>
<evidence type="ECO:0000256" key="17">
    <source>
        <dbReference type="ARBA" id="ARBA00022884"/>
    </source>
</evidence>
<feature type="domain" description="PAZ" evidence="24">
    <location>
        <begin position="901"/>
        <end position="1050"/>
    </location>
</feature>
<dbReference type="GO" id="GO:0003723">
    <property type="term" value="F:RNA binding"/>
    <property type="evidence" value="ECO:0007669"/>
    <property type="project" value="UniProtKB-UniRule"/>
</dbReference>
<dbReference type="PROSITE" id="PS51194">
    <property type="entry name" value="HELICASE_CTER"/>
    <property type="match status" value="1"/>
</dbReference>
<dbReference type="Pfam" id="PF20931">
    <property type="entry name" value="Dicer_platform"/>
    <property type="match status" value="1"/>
</dbReference>
<keyword evidence="11" id="KW-0547">Nucleotide-binding</keyword>
<dbReference type="InterPro" id="IPR000999">
    <property type="entry name" value="RNase_III_dom"/>
</dbReference>
<dbReference type="Gene3D" id="3.30.160.380">
    <property type="entry name" value="Dicer dimerisation domain"/>
    <property type="match status" value="1"/>
</dbReference>
<dbReference type="PROSITE" id="PS00517">
    <property type="entry name" value="RNASE_3_1"/>
    <property type="match status" value="1"/>
</dbReference>
<gene>
    <name evidence="28" type="ORF">EAG_02256</name>
</gene>
<evidence type="ECO:0000259" key="25">
    <source>
        <dbReference type="PROSITE" id="PS51192"/>
    </source>
</evidence>
<dbReference type="InParanoid" id="E1ZX05"/>
<keyword evidence="7" id="KW-0597">Phosphoprotein</keyword>
<evidence type="ECO:0000256" key="7">
    <source>
        <dbReference type="ARBA" id="ARBA00022553"/>
    </source>
</evidence>
<dbReference type="InterPro" id="IPR005034">
    <property type="entry name" value="Dicer_dimerisation"/>
</dbReference>
<evidence type="ECO:0000259" key="27">
    <source>
        <dbReference type="PROSITE" id="PS51327"/>
    </source>
</evidence>
<evidence type="ECO:0000256" key="4">
    <source>
        <dbReference type="ARBA" id="ARBA00004496"/>
    </source>
</evidence>
<keyword evidence="14" id="KW-0347">Helicase</keyword>
<evidence type="ECO:0000313" key="29">
    <source>
        <dbReference type="Proteomes" id="UP000000311"/>
    </source>
</evidence>
<dbReference type="Gene3D" id="2.170.260.10">
    <property type="entry name" value="paz domain"/>
    <property type="match status" value="1"/>
</dbReference>
<dbReference type="FunFam" id="2.170.260.10:FF:000002">
    <property type="entry name" value="Putative Endoribonuclease Dicer"/>
    <property type="match status" value="1"/>
</dbReference>
<protein>
    <recommendedName>
        <fullName evidence="5">ribonuclease III</fullName>
        <ecNumber evidence="5">3.1.26.3</ecNumber>
    </recommendedName>
</protein>
<comment type="cofactor">
    <cofactor evidence="3">
        <name>Mg(2+)</name>
        <dbReference type="ChEBI" id="CHEBI:18420"/>
    </cofactor>
</comment>
<evidence type="ECO:0000256" key="3">
    <source>
        <dbReference type="ARBA" id="ARBA00001946"/>
    </source>
</evidence>
<dbReference type="Pfam" id="PF00271">
    <property type="entry name" value="Helicase_C"/>
    <property type="match status" value="1"/>
</dbReference>
<evidence type="ECO:0000256" key="16">
    <source>
        <dbReference type="ARBA" id="ARBA00022842"/>
    </source>
</evidence>
<dbReference type="CDD" id="cd15903">
    <property type="entry name" value="Dicer_PBD"/>
    <property type="match status" value="1"/>
</dbReference>
<dbReference type="FunFam" id="1.10.1520.10:FF:000005">
    <property type="entry name" value="Putative endoribonuclease dicer"/>
    <property type="match status" value="1"/>
</dbReference>
<evidence type="ECO:0000256" key="19">
    <source>
        <dbReference type="ARBA" id="ARBA00023211"/>
    </source>
</evidence>
<evidence type="ECO:0000256" key="15">
    <source>
        <dbReference type="ARBA" id="ARBA00022840"/>
    </source>
</evidence>
<accession>E1ZX05</accession>
<dbReference type="OMA" id="CGFHKYF"/>
<dbReference type="InterPro" id="IPR027417">
    <property type="entry name" value="P-loop_NTPase"/>
</dbReference>
<dbReference type="PANTHER" id="PTHR14950:SF37">
    <property type="entry name" value="ENDORIBONUCLEASE DICER"/>
    <property type="match status" value="1"/>
</dbReference>
<dbReference type="PANTHER" id="PTHR14950">
    <property type="entry name" value="DICER-RELATED"/>
    <property type="match status" value="1"/>
</dbReference>
<dbReference type="InterPro" id="IPR044441">
    <property type="entry name" value="DICER_DSRM"/>
</dbReference>
<dbReference type="SUPFAM" id="SSF54768">
    <property type="entry name" value="dsRNA-binding domain-like"/>
    <property type="match status" value="1"/>
</dbReference>
<evidence type="ECO:0000256" key="18">
    <source>
        <dbReference type="ARBA" id="ARBA00023158"/>
    </source>
</evidence>
<dbReference type="EC" id="3.1.26.3" evidence="5"/>
<dbReference type="GO" id="GO:0005634">
    <property type="term" value="C:nucleus"/>
    <property type="evidence" value="ECO:0007669"/>
    <property type="project" value="TreeGrafter"/>
</dbReference>
<keyword evidence="18" id="KW-0943">RNA-mediated gene silencing</keyword>
<dbReference type="SMART" id="SM00949">
    <property type="entry name" value="PAZ"/>
    <property type="match status" value="1"/>
</dbReference>
<evidence type="ECO:0000256" key="6">
    <source>
        <dbReference type="ARBA" id="ARBA00022490"/>
    </source>
</evidence>
<comment type="catalytic activity">
    <reaction evidence="1">
        <text>Endonucleolytic cleavage to 5'-phosphomonoester.</text>
        <dbReference type="EC" id="3.1.26.3"/>
    </reaction>
</comment>
<dbReference type="CDD" id="cd02843">
    <property type="entry name" value="PAZ_dicer_like"/>
    <property type="match status" value="1"/>
</dbReference>
<evidence type="ECO:0000256" key="11">
    <source>
        <dbReference type="ARBA" id="ARBA00022741"/>
    </source>
</evidence>
<dbReference type="SMART" id="SM00490">
    <property type="entry name" value="HELICc"/>
    <property type="match status" value="1"/>
</dbReference>
<dbReference type="CDD" id="cd00593">
    <property type="entry name" value="RIBOc"/>
    <property type="match status" value="2"/>
</dbReference>
<dbReference type="GO" id="GO:0006309">
    <property type="term" value="P:apoptotic DNA fragmentation"/>
    <property type="evidence" value="ECO:0007669"/>
    <property type="project" value="TreeGrafter"/>
</dbReference>
<keyword evidence="19" id="KW-0464">Manganese</keyword>
<dbReference type="InterPro" id="IPR036085">
    <property type="entry name" value="PAZ_dom_sf"/>
</dbReference>
<dbReference type="GO" id="GO:0005524">
    <property type="term" value="F:ATP binding"/>
    <property type="evidence" value="ECO:0007669"/>
    <property type="project" value="UniProtKB-KW"/>
</dbReference>
<evidence type="ECO:0000256" key="1">
    <source>
        <dbReference type="ARBA" id="ARBA00000109"/>
    </source>
</evidence>
<dbReference type="GO" id="GO:0016441">
    <property type="term" value="P:post-transcriptional gene silencing"/>
    <property type="evidence" value="ECO:0007669"/>
    <property type="project" value="UniProtKB-ARBA"/>
</dbReference>
<dbReference type="Pfam" id="PF20930">
    <property type="entry name" value="Dicer_PBD"/>
    <property type="match status" value="1"/>
</dbReference>
<dbReference type="Pfam" id="PF03368">
    <property type="entry name" value="Dicer_dimer"/>
    <property type="match status" value="1"/>
</dbReference>
<dbReference type="GO" id="GO:0004386">
    <property type="term" value="F:helicase activity"/>
    <property type="evidence" value="ECO:0007669"/>
    <property type="project" value="UniProtKB-KW"/>
</dbReference>
<dbReference type="Pfam" id="PF20932">
    <property type="entry name" value="Dicer_dsRBD"/>
    <property type="match status" value="1"/>
</dbReference>
<evidence type="ECO:0000256" key="20">
    <source>
        <dbReference type="ARBA" id="ARBA00035116"/>
    </source>
</evidence>
<keyword evidence="9" id="KW-0479">Metal-binding</keyword>
<dbReference type="Proteomes" id="UP000000311">
    <property type="component" value="Unassembled WGS sequence"/>
</dbReference>
<evidence type="ECO:0000256" key="9">
    <source>
        <dbReference type="ARBA" id="ARBA00022723"/>
    </source>
</evidence>
<dbReference type="CDD" id="cd10843">
    <property type="entry name" value="DSRM_DICER"/>
    <property type="match status" value="1"/>
</dbReference>
<comment type="similarity">
    <text evidence="20 21">Belongs to the helicase family. Dicer subfamily.</text>
</comment>
<keyword evidence="12" id="KW-0255">Endonuclease</keyword>
<dbReference type="InterPro" id="IPR038248">
    <property type="entry name" value="Dicer_dimer_sf"/>
</dbReference>
<evidence type="ECO:0000256" key="13">
    <source>
        <dbReference type="ARBA" id="ARBA00022801"/>
    </source>
</evidence>
<dbReference type="Gene3D" id="3.40.50.300">
    <property type="entry name" value="P-loop containing nucleotide triphosphate hydrolases"/>
    <property type="match status" value="2"/>
</dbReference>
<dbReference type="GO" id="GO:0070578">
    <property type="term" value="C:RISC-loading complex"/>
    <property type="evidence" value="ECO:0007669"/>
    <property type="project" value="TreeGrafter"/>
</dbReference>
<dbReference type="GO" id="GO:0004525">
    <property type="term" value="F:ribonuclease III activity"/>
    <property type="evidence" value="ECO:0007669"/>
    <property type="project" value="UniProtKB-EC"/>
</dbReference>
<evidence type="ECO:0000259" key="26">
    <source>
        <dbReference type="PROSITE" id="PS51194"/>
    </source>
</evidence>
<evidence type="ECO:0000256" key="2">
    <source>
        <dbReference type="ARBA" id="ARBA00001936"/>
    </source>
</evidence>
<dbReference type="GO" id="GO:0004530">
    <property type="term" value="F:deoxyribonuclease I activity"/>
    <property type="evidence" value="ECO:0007669"/>
    <property type="project" value="TreeGrafter"/>
</dbReference>
<organism evidence="29">
    <name type="scientific">Camponotus floridanus</name>
    <name type="common">Florida carpenter ant</name>
    <dbReference type="NCBI Taxonomy" id="104421"/>
    <lineage>
        <taxon>Eukaryota</taxon>
        <taxon>Metazoa</taxon>
        <taxon>Ecdysozoa</taxon>
        <taxon>Arthropoda</taxon>
        <taxon>Hexapoda</taxon>
        <taxon>Insecta</taxon>
        <taxon>Pterygota</taxon>
        <taxon>Neoptera</taxon>
        <taxon>Endopterygota</taxon>
        <taxon>Hymenoptera</taxon>
        <taxon>Apocrita</taxon>
        <taxon>Aculeata</taxon>
        <taxon>Formicoidea</taxon>
        <taxon>Formicidae</taxon>
        <taxon>Formicinae</taxon>
        <taxon>Camponotus</taxon>
    </lineage>
</organism>
<dbReference type="FunFam" id="3.30.160.20:FF:000015">
    <property type="entry name" value="endoribonuclease Dicer"/>
    <property type="match status" value="1"/>
</dbReference>
<evidence type="ECO:0000256" key="14">
    <source>
        <dbReference type="ARBA" id="ARBA00022806"/>
    </source>
</evidence>
<dbReference type="STRING" id="104421.E1ZX05"/>
<evidence type="ECO:0000313" key="28">
    <source>
        <dbReference type="EMBL" id="EFN74275.1"/>
    </source>
</evidence>
<evidence type="ECO:0000256" key="10">
    <source>
        <dbReference type="ARBA" id="ARBA00022737"/>
    </source>
</evidence>
<dbReference type="InterPro" id="IPR003100">
    <property type="entry name" value="PAZ_dom"/>
</dbReference>
<dbReference type="InterPro" id="IPR048513">
    <property type="entry name" value="Dicer_PBD"/>
</dbReference>
<feature type="domain" description="RNase III" evidence="23">
    <location>
        <begin position="1717"/>
        <end position="1874"/>
    </location>
</feature>
<keyword evidence="10" id="KW-0677">Repeat</keyword>
<feature type="domain" description="Dicer dsRNA-binding fold" evidence="27">
    <location>
        <begin position="629"/>
        <end position="724"/>
    </location>
</feature>
<dbReference type="GO" id="GO:0030422">
    <property type="term" value="P:siRNA processing"/>
    <property type="evidence" value="ECO:0007669"/>
    <property type="project" value="InterPro"/>
</dbReference>
<evidence type="ECO:0000256" key="8">
    <source>
        <dbReference type="ARBA" id="ARBA00022722"/>
    </source>
</evidence>
<proteinExistence type="inferred from homology"/>
<dbReference type="InterPro" id="IPR036389">
    <property type="entry name" value="RNase_III_sf"/>
</dbReference>
<dbReference type="SUPFAM" id="SSF101690">
    <property type="entry name" value="PAZ domain"/>
    <property type="match status" value="1"/>
</dbReference>
<dbReference type="SUPFAM" id="SSF69065">
    <property type="entry name" value="RNase III domain-like"/>
    <property type="match status" value="2"/>
</dbReference>
<keyword evidence="8" id="KW-0540">Nuclease</keyword>
<feature type="region of interest" description="Disordered" evidence="22">
    <location>
        <begin position="726"/>
        <end position="746"/>
    </location>
</feature>
<dbReference type="KEGG" id="cfo:105252113"/>
<dbReference type="Gene3D" id="1.10.1520.10">
    <property type="entry name" value="Ribonuclease III domain"/>
    <property type="match status" value="2"/>
</dbReference>
<keyword evidence="16" id="KW-0460">Magnesium</keyword>
<dbReference type="FunCoup" id="E1ZX05">
    <property type="interactions" value="765"/>
</dbReference>
<feature type="domain" description="Helicase C-terminal" evidence="26">
    <location>
        <begin position="448"/>
        <end position="606"/>
    </location>
</feature>
<feature type="domain" description="Helicase ATP-binding" evidence="25">
    <location>
        <begin position="23"/>
        <end position="193"/>
    </location>
</feature>
<comment type="subcellular location">
    <subcellularLocation>
        <location evidence="4">Cytoplasm</location>
    </subcellularLocation>
</comment>
<dbReference type="SUPFAM" id="SSF52540">
    <property type="entry name" value="P-loop containing nucleoside triphosphate hydrolases"/>
    <property type="match status" value="1"/>
</dbReference>
<dbReference type="Pfam" id="PF00636">
    <property type="entry name" value="Ribonuclease_3"/>
    <property type="match status" value="2"/>
</dbReference>
<comment type="cofactor">
    <cofactor evidence="2">
        <name>Mn(2+)</name>
        <dbReference type="ChEBI" id="CHEBI:29035"/>
    </cofactor>
</comment>
<keyword evidence="17 21" id="KW-0694">RNA-binding</keyword>
<sequence>MAFPLNDQVYTKSFTPREYQVELLYAAKEKNIIVCLGKNSEQTFLAIKLIQEFATNNRRSISDGGKRTIYILNDEDKCTIIATYIKQLTDLKVLACNSNIFKEFAEHFERSHVLVGTAKVYAQLISESKLLSCHINLVIVDECHKSIEDSNLKFVLQTFLLCNNVPRIIGLAVPVFNLTQESGRLGLEIEKVEAAFQCNLETANDILSVIRYSPKPREYIVEYDKGEKKDLYNMLESCVLHAIEFLRDHRYDPMEIYTEEFYEDIQKIPDPIQKPFEMMQDFLHILETLGPWCADRAALALLFLTEKLKIKTPYERHYLLLNMMASVFIKIRALCDNEFQRLSEKERIYQYSTPKVHQLLQILKIYTPFYAKETNTLEKKANADINSKNCVTKNDKEISFSRNQEKPTQLKRFGANWKFNDDTCRKTSKLQRYPCNSADPDLLCGVIFVDKGFTAKILFYLLSEICKHDEDLHFLSPLYTIERNNDDVNYSRDLEIEHRKQEEVLKRFRIHECNLLIATSILEEGIDIPKCNFVMRYDFPKNYQSYVQCKSRARAVDALHVLLVPQEASKDFIWQLAQYQYIEKTLLLKCSNKELTEEEENEADMYAAMIPHYKPLNGDDAPKVTFNSAISLVNRYCAKLPSDTFTRLTPEWSIEVVNIQETIMYTCSLRLPINSPLKYVVTSYPMPNRAMARRMAALQMCVDLHRENEIDDNLLPIGKENFKAKPEDAEVPALPDESRTDFSEARPGTTKRRQYYYKKTAEALTDCRPIVGVPSYLYHINMILSCPLPEEQNTRGRRIYPPEESAIGFGILTLKEIPKLCPFPIYTRSGEVHVQLKLSKQTIILDEVQVERVDTFLNYTFTNVLRLQKYLMLFDPNASENSYIIVPVKIFTTDEGSDVCVDWNFLECIYQNRNAVPTKVPEEDRKNFKFDPSKYYDAVIMPWYRSQDQPQYFYVAEICTNLNPKSSFPGHDYSTFEEYYLKKYGIQIQNLEQSLLDVDHTSARLNFLTPRYVNRKGVALPTSSEETKRAKRENLEQKQILVAELCAIHPFPASLWRQAVCLPCILYRINALLLANQIRCQVAQMINLGQQVLNSDFEWPALDFGWSLAEVLKRSKETEKAKQTKNENAQVNSPSNNMIFNKCQNTSSQDVNNKQNIMCNEKQRELKFDDTETDQVENNIADNQKDDELEIGTWSNDMAWSNNVEMNTMDYDADNDNLKSFPLNVTVLPQDFGWNDIRYGSPTYESDFDESDDVYSDGFADTSDESEDESRGLKISYMAENVAEAVEDEKQVSKQEINKKILDLLETEKNFDNNFWMYAEKDEELLLAKHKKAHYEFAKKKESDIMMDGTFISCNSEIMIKRKNSSSCQVDREHTDYKHKDYIESVVRKFTDEVLNKKSAKFLHVAKKINKLDEINYTNGDLFSFDYQPELKNHPGPSPSLILQALTMSNANDGINLERLETIGDSFLKYAITTYLYCTYDNIHEGKLSHLRSKQVSNLNLYRLGRQKMLGESMIATKFEPHDNWLPPCYYVPKELEQALIESGVPSALWNQADIPTLQAVNPTEITQLVRETEEKLVIMKSELDKNESRMSNNLDNLRCFIPYNLITQHSIPDKSIADCVEALIGAYLIACGPRGALLFMTWLGIHVLPAEEVCVMSESEPEERIPGSTPYVKGISEQGGATWTQICYGKLEEPQNPLLRYIPDPENELRMMLDGYDELEKSIGYKFRDSSYLLQAFTHASYQPNRLTDCYQRLEFLGDAVLDYLITRHLYEDSRQHSPGALTDLRSALVNNTIFASLAVRCGFHKYFRHLSPGLSVVINRFVRIQEENGHSISEEYYLIGEEECEEAEDVEVPKALGDVFESLAGAIYLDSGMSLDAVWSVYYTIMKSEIEQFSTNVPKSPIRELLELEPETAKFGRPEKLADGRRVRVTVDVFGKGSFKGIGRNYRIAKCTAAKCALKKLKSKVQNYPRQRTV</sequence>
<dbReference type="GO" id="GO:0005737">
    <property type="term" value="C:cytoplasm"/>
    <property type="evidence" value="ECO:0007669"/>
    <property type="project" value="UniProtKB-SubCell"/>
</dbReference>
<feature type="compositionally biased region" description="Polar residues" evidence="22">
    <location>
        <begin position="1126"/>
        <end position="1137"/>
    </location>
</feature>
<feature type="region of interest" description="Disordered" evidence="22">
    <location>
        <begin position="1118"/>
        <end position="1137"/>
    </location>
</feature>
<feature type="domain" description="RNase III" evidence="23">
    <location>
        <begin position="1441"/>
        <end position="1633"/>
    </location>
</feature>
<dbReference type="InterPro" id="IPR001650">
    <property type="entry name" value="Helicase_C-like"/>
</dbReference>
<reference evidence="28 29" key="1">
    <citation type="journal article" date="2010" name="Science">
        <title>Genomic comparison of the ants Camponotus floridanus and Harpegnathos saltator.</title>
        <authorList>
            <person name="Bonasio R."/>
            <person name="Zhang G."/>
            <person name="Ye C."/>
            <person name="Mutti N.S."/>
            <person name="Fang X."/>
            <person name="Qin N."/>
            <person name="Donahue G."/>
            <person name="Yang P."/>
            <person name="Li Q."/>
            <person name="Li C."/>
            <person name="Zhang P."/>
            <person name="Huang Z."/>
            <person name="Berger S.L."/>
            <person name="Reinberg D."/>
            <person name="Wang J."/>
            <person name="Liebig J."/>
        </authorList>
    </citation>
    <scope>NUCLEOTIDE SEQUENCE [LARGE SCALE GENOMIC DNA]</scope>
    <source>
        <strain evidence="29">C129</strain>
    </source>
</reference>
<dbReference type="SMART" id="SM00535">
    <property type="entry name" value="RIBOc"/>
    <property type="match status" value="2"/>
</dbReference>
<dbReference type="Pfam" id="PF02170">
    <property type="entry name" value="PAZ"/>
    <property type="match status" value="1"/>
</dbReference>
<dbReference type="PROSITE" id="PS51192">
    <property type="entry name" value="HELICASE_ATP_BIND_1"/>
    <property type="match status" value="1"/>
</dbReference>